<protein>
    <submittedName>
        <fullName evidence="1">Uncharacterized protein</fullName>
    </submittedName>
</protein>
<proteinExistence type="predicted"/>
<name>A0A9J5ZL66_SOLCO</name>
<comment type="caution">
    <text evidence="1">The sequence shown here is derived from an EMBL/GenBank/DDBJ whole genome shotgun (WGS) entry which is preliminary data.</text>
</comment>
<reference evidence="1 2" key="1">
    <citation type="submission" date="2020-09" db="EMBL/GenBank/DDBJ databases">
        <title>De no assembly of potato wild relative species, Solanum commersonii.</title>
        <authorList>
            <person name="Cho K."/>
        </authorList>
    </citation>
    <scope>NUCLEOTIDE SEQUENCE [LARGE SCALE GENOMIC DNA]</scope>
    <source>
        <strain evidence="1">LZ3.2</strain>
        <tissue evidence="1">Leaf</tissue>
    </source>
</reference>
<accession>A0A9J5ZL66</accession>
<sequence>MELLGRYPPPSTRMIESCKDFCGNFYKLIGDTGGKCRRSSLDNDLVDSRKLEPLINVGWRVNMPVFEGQIIASTL</sequence>
<keyword evidence="2" id="KW-1185">Reference proteome</keyword>
<evidence type="ECO:0000313" key="2">
    <source>
        <dbReference type="Proteomes" id="UP000824120"/>
    </source>
</evidence>
<dbReference type="Proteomes" id="UP000824120">
    <property type="component" value="Chromosome 4"/>
</dbReference>
<dbReference type="EMBL" id="JACXVP010000004">
    <property type="protein sequence ID" value="KAG5612885.1"/>
    <property type="molecule type" value="Genomic_DNA"/>
</dbReference>
<evidence type="ECO:0000313" key="1">
    <source>
        <dbReference type="EMBL" id="KAG5612885.1"/>
    </source>
</evidence>
<gene>
    <name evidence="1" type="ORF">H5410_024166</name>
</gene>
<organism evidence="1 2">
    <name type="scientific">Solanum commersonii</name>
    <name type="common">Commerson's wild potato</name>
    <name type="synonym">Commerson's nightshade</name>
    <dbReference type="NCBI Taxonomy" id="4109"/>
    <lineage>
        <taxon>Eukaryota</taxon>
        <taxon>Viridiplantae</taxon>
        <taxon>Streptophyta</taxon>
        <taxon>Embryophyta</taxon>
        <taxon>Tracheophyta</taxon>
        <taxon>Spermatophyta</taxon>
        <taxon>Magnoliopsida</taxon>
        <taxon>eudicotyledons</taxon>
        <taxon>Gunneridae</taxon>
        <taxon>Pentapetalae</taxon>
        <taxon>asterids</taxon>
        <taxon>lamiids</taxon>
        <taxon>Solanales</taxon>
        <taxon>Solanaceae</taxon>
        <taxon>Solanoideae</taxon>
        <taxon>Solaneae</taxon>
        <taxon>Solanum</taxon>
    </lineage>
</organism>
<dbReference type="AlphaFoldDB" id="A0A9J5ZL66"/>